<feature type="region of interest" description="Disordered" evidence="7">
    <location>
        <begin position="237"/>
        <end position="309"/>
    </location>
</feature>
<dbReference type="InterPro" id="IPR014776">
    <property type="entry name" value="4pyrrole_Mease_sub2"/>
</dbReference>
<evidence type="ECO:0000313" key="10">
    <source>
        <dbReference type="Proteomes" id="UP000371041"/>
    </source>
</evidence>
<gene>
    <name evidence="9" type="ORF">GIY23_16920</name>
</gene>
<protein>
    <submittedName>
        <fullName evidence="9">Precorrin-4 C(11)-methyltransferase</fullName>
    </submittedName>
</protein>
<dbReference type="GO" id="GO:0009236">
    <property type="term" value="P:cobalamin biosynthetic process"/>
    <property type="evidence" value="ECO:0007669"/>
    <property type="project" value="UniProtKB-UniPathway"/>
</dbReference>
<dbReference type="EMBL" id="CP045929">
    <property type="protein sequence ID" value="QGK70974.1"/>
    <property type="molecule type" value="Genomic_DNA"/>
</dbReference>
<proteinExistence type="inferred from homology"/>
<dbReference type="Proteomes" id="UP000371041">
    <property type="component" value="Chromosome"/>
</dbReference>
<feature type="compositionally biased region" description="Low complexity" evidence="7">
    <location>
        <begin position="248"/>
        <end position="263"/>
    </location>
</feature>
<dbReference type="InterPro" id="IPR035996">
    <property type="entry name" value="4pyrrol_Methylase_sf"/>
</dbReference>
<dbReference type="InterPro" id="IPR003043">
    <property type="entry name" value="Uropor_MeTrfase_CS"/>
</dbReference>
<evidence type="ECO:0000256" key="5">
    <source>
        <dbReference type="ARBA" id="ARBA00022679"/>
    </source>
</evidence>
<comment type="similarity">
    <text evidence="2">Belongs to the precorrin methyltransferase family.</text>
</comment>
<dbReference type="Pfam" id="PF00590">
    <property type="entry name" value="TP_methylase"/>
    <property type="match status" value="1"/>
</dbReference>
<keyword evidence="3" id="KW-0169">Cobalamin biosynthesis</keyword>
<dbReference type="InterPro" id="IPR050161">
    <property type="entry name" value="Siro_Cobalamin_biosynth"/>
</dbReference>
<evidence type="ECO:0000256" key="3">
    <source>
        <dbReference type="ARBA" id="ARBA00022573"/>
    </source>
</evidence>
<dbReference type="GO" id="GO:0032259">
    <property type="term" value="P:methylation"/>
    <property type="evidence" value="ECO:0007669"/>
    <property type="project" value="UniProtKB-KW"/>
</dbReference>
<dbReference type="InterPro" id="IPR000878">
    <property type="entry name" value="4pyrrol_Mease"/>
</dbReference>
<keyword evidence="5 9" id="KW-0808">Transferase</keyword>
<keyword evidence="6" id="KW-0949">S-adenosyl-L-methionine</keyword>
<dbReference type="InterPro" id="IPR006362">
    <property type="entry name" value="Cbl_synth_CobM/CibF"/>
</dbReference>
<dbReference type="PANTHER" id="PTHR45790">
    <property type="entry name" value="SIROHEME SYNTHASE-RELATED"/>
    <property type="match status" value="1"/>
</dbReference>
<evidence type="ECO:0000259" key="8">
    <source>
        <dbReference type="Pfam" id="PF00590"/>
    </source>
</evidence>
<dbReference type="CDD" id="cd11641">
    <property type="entry name" value="Precorrin-4_C11-MT"/>
    <property type="match status" value="1"/>
</dbReference>
<accession>A0A5Q3QCL0</accession>
<dbReference type="PANTHER" id="PTHR45790:SF4">
    <property type="entry name" value="COBALT-PRECORRIN-4 C(11)-METHYLTRANSFERASE"/>
    <property type="match status" value="1"/>
</dbReference>
<dbReference type="UniPathway" id="UPA00148"/>
<feature type="domain" description="Tetrapyrrole methylase" evidence="8">
    <location>
        <begin position="10"/>
        <end position="212"/>
    </location>
</feature>
<keyword evidence="10" id="KW-1185">Reference proteome</keyword>
<dbReference type="Gene3D" id="3.30.950.10">
    <property type="entry name" value="Methyltransferase, Cobalt-precorrin-4 Transmethylase, Domain 2"/>
    <property type="match status" value="1"/>
</dbReference>
<feature type="compositionally biased region" description="Low complexity" evidence="7">
    <location>
        <begin position="387"/>
        <end position="421"/>
    </location>
</feature>
<evidence type="ECO:0000256" key="1">
    <source>
        <dbReference type="ARBA" id="ARBA00004953"/>
    </source>
</evidence>
<name>A0A5Q3QCL0_9PSEU</name>
<evidence type="ECO:0000256" key="6">
    <source>
        <dbReference type="ARBA" id="ARBA00022691"/>
    </source>
</evidence>
<dbReference type="RefSeq" id="WP_154077551.1">
    <property type="nucleotide sequence ID" value="NZ_CP045929.1"/>
</dbReference>
<evidence type="ECO:0000256" key="7">
    <source>
        <dbReference type="SAM" id="MobiDB-lite"/>
    </source>
</evidence>
<feature type="region of interest" description="Disordered" evidence="7">
    <location>
        <begin position="327"/>
        <end position="434"/>
    </location>
</feature>
<comment type="pathway">
    <text evidence="1">Cofactor biosynthesis; adenosylcobalamin biosynthesis.</text>
</comment>
<feature type="compositionally biased region" description="Basic residues" evidence="7">
    <location>
        <begin position="424"/>
        <end position="434"/>
    </location>
</feature>
<dbReference type="AlphaFoldDB" id="A0A5Q3QCL0"/>
<evidence type="ECO:0000256" key="2">
    <source>
        <dbReference type="ARBA" id="ARBA00005879"/>
    </source>
</evidence>
<evidence type="ECO:0000313" key="9">
    <source>
        <dbReference type="EMBL" id="QGK70974.1"/>
    </source>
</evidence>
<evidence type="ECO:0000256" key="4">
    <source>
        <dbReference type="ARBA" id="ARBA00022603"/>
    </source>
</evidence>
<reference evidence="10" key="1">
    <citation type="submission" date="2019-11" db="EMBL/GenBank/DDBJ databases">
        <title>The complete genome sequence of Saccharopolyspora sp. E2A.</title>
        <authorList>
            <person name="Zhang G."/>
        </authorList>
    </citation>
    <scope>NUCLEOTIDE SEQUENCE [LARGE SCALE GENOMIC DNA]</scope>
    <source>
        <strain evidence="10">E2A</strain>
    </source>
</reference>
<keyword evidence="4 9" id="KW-0489">Methyltransferase</keyword>
<dbReference type="PROSITE" id="PS00839">
    <property type="entry name" value="SUMT_1"/>
    <property type="match status" value="1"/>
</dbReference>
<dbReference type="Gene3D" id="3.40.1010.10">
    <property type="entry name" value="Cobalt-precorrin-4 Transmethylase, Domain 1"/>
    <property type="match status" value="1"/>
</dbReference>
<dbReference type="GO" id="GO:0046026">
    <property type="term" value="F:precorrin-4 C11-methyltransferase activity"/>
    <property type="evidence" value="ECO:0007669"/>
    <property type="project" value="InterPro"/>
</dbReference>
<sequence>MSPEPSRARVSFVGAGPGAGDLITVRGARRLAEADVILWAASVVAPDCLHEHAARSAELVDSSKLTHDDSVEVFRRAERDRLRVVRVHAGDPSLWGGVQAQYDACARMDVDVEIVPGVAELSAAAAAVGRELTDPEYAQSVVLCRPEVSASREIREFAAHGTTMSVLLPASRAPQLAADLKAGGYQEDVPVLVAAKVSSPDEVVLRTTLGELERSVRQHKLWRQALFVVGGAVSGNRARTTRSRQAAGSTTPRGSRPRSTSSTQRAVARTHGEPFAREYGPYRPNWAQASEASTTEPERAPASGVPNPDLAWWTVRDWQETARGAARAARTRRVDQAQPHLFVGSEPASPELTEPAVPEQSTSEPEPIETAASAENDEQSPPAGATAKAPQAKSSSKAASKSQGPKTKRAGSSSSRSAKSGQRTTKRTKAQRSE</sequence>
<organism evidence="9 10">
    <name type="scientific">Allosaccharopolyspora coralli</name>
    <dbReference type="NCBI Taxonomy" id="2665642"/>
    <lineage>
        <taxon>Bacteria</taxon>
        <taxon>Bacillati</taxon>
        <taxon>Actinomycetota</taxon>
        <taxon>Actinomycetes</taxon>
        <taxon>Pseudonocardiales</taxon>
        <taxon>Pseudonocardiaceae</taxon>
        <taxon>Allosaccharopolyspora</taxon>
    </lineage>
</organism>
<dbReference type="SUPFAM" id="SSF53790">
    <property type="entry name" value="Tetrapyrrole methylase"/>
    <property type="match status" value="1"/>
</dbReference>
<dbReference type="KEGG" id="sace:GIY23_16920"/>
<dbReference type="InterPro" id="IPR014777">
    <property type="entry name" value="4pyrrole_Mease_sub1"/>
</dbReference>